<dbReference type="InterPro" id="IPR050270">
    <property type="entry name" value="DegV_domain_contain"/>
</dbReference>
<organism evidence="2 3">
    <name type="scientific">Gordonia desulfuricans</name>
    <dbReference type="NCBI Taxonomy" id="89051"/>
    <lineage>
        <taxon>Bacteria</taxon>
        <taxon>Bacillati</taxon>
        <taxon>Actinomycetota</taxon>
        <taxon>Actinomycetes</taxon>
        <taxon>Mycobacteriales</taxon>
        <taxon>Gordoniaceae</taxon>
        <taxon>Gordonia</taxon>
    </lineage>
</organism>
<dbReference type="Gene3D" id="3.40.50.10170">
    <property type="match status" value="1"/>
</dbReference>
<dbReference type="GO" id="GO:0008289">
    <property type="term" value="F:lipid binding"/>
    <property type="evidence" value="ECO:0007669"/>
    <property type="project" value="UniProtKB-KW"/>
</dbReference>
<keyword evidence="1" id="KW-0446">Lipid-binding</keyword>
<dbReference type="EMBL" id="JAADZU010000004">
    <property type="protein sequence ID" value="NDK88357.1"/>
    <property type="molecule type" value="Genomic_DNA"/>
</dbReference>
<dbReference type="InterPro" id="IPR003797">
    <property type="entry name" value="DegV"/>
</dbReference>
<evidence type="ECO:0000256" key="1">
    <source>
        <dbReference type="ARBA" id="ARBA00023121"/>
    </source>
</evidence>
<evidence type="ECO:0000313" key="3">
    <source>
        <dbReference type="Proteomes" id="UP000466307"/>
    </source>
</evidence>
<protein>
    <submittedName>
        <fullName evidence="2">DegV family protein</fullName>
    </submittedName>
</protein>
<dbReference type="AlphaFoldDB" id="A0A7K3LLF0"/>
<dbReference type="RefSeq" id="WP_059034987.1">
    <property type="nucleotide sequence ID" value="NZ_JAADZU010000004.1"/>
</dbReference>
<dbReference type="SUPFAM" id="SSF82549">
    <property type="entry name" value="DAK1/DegV-like"/>
    <property type="match status" value="1"/>
</dbReference>
<dbReference type="InterPro" id="IPR043168">
    <property type="entry name" value="DegV_C"/>
</dbReference>
<reference evidence="2 3" key="1">
    <citation type="submission" date="2020-01" db="EMBL/GenBank/DDBJ databases">
        <title>Investigation of new actinobacteria for the biodesulphurisation of diesel fuel.</title>
        <authorList>
            <person name="Athi Narayanan S.M."/>
        </authorList>
    </citation>
    <scope>NUCLEOTIDE SEQUENCE [LARGE SCALE GENOMIC DNA]</scope>
    <source>
        <strain evidence="2 3">213E</strain>
    </source>
</reference>
<evidence type="ECO:0000313" key="2">
    <source>
        <dbReference type="EMBL" id="NDK88357.1"/>
    </source>
</evidence>
<keyword evidence="3" id="KW-1185">Reference proteome</keyword>
<proteinExistence type="predicted"/>
<dbReference type="PANTHER" id="PTHR33434:SF2">
    <property type="entry name" value="FATTY ACID-BINDING PROTEIN TM_1468"/>
    <property type="match status" value="1"/>
</dbReference>
<name>A0A7K3LLF0_9ACTN</name>
<accession>A0A7K3LLF0</accession>
<dbReference type="Gene3D" id="3.30.1180.10">
    <property type="match status" value="1"/>
</dbReference>
<gene>
    <name evidence="2" type="ORF">GYA93_01980</name>
</gene>
<dbReference type="Proteomes" id="UP000466307">
    <property type="component" value="Unassembled WGS sequence"/>
</dbReference>
<sequence>MPVVVVTDSSSRLPAGIVEHYRMGVVPLHLSLDGVDYREGVDDIPDDLLTSPGVTTSGANPHDLGEVFGEAVEASEGAGVVAVMMSRRLSGTWSAARLAAEKYPGLIRVVDSRSVGLAVGFAAIAAAQAAEAGADRDRAYEAAIRQAATIESLIAVQQLDNLRNSGRISAASRLLGSALSIKPILALDDGMLVLRDRHRTFSKAITRLVETAVEFADGRAVTLGIQHCQAPEAATELAGELRSKLRVVTSQLTVDLGPILGSHIGPGAVGASLTTHLDPIPCADVIPE</sequence>
<dbReference type="PANTHER" id="PTHR33434">
    <property type="entry name" value="DEGV DOMAIN-CONTAINING PROTEIN DR_1986-RELATED"/>
    <property type="match status" value="1"/>
</dbReference>
<dbReference type="Pfam" id="PF02645">
    <property type="entry name" value="DegV"/>
    <property type="match status" value="1"/>
</dbReference>
<comment type="caution">
    <text evidence="2">The sequence shown here is derived from an EMBL/GenBank/DDBJ whole genome shotgun (WGS) entry which is preliminary data.</text>
</comment>
<dbReference type="NCBIfam" id="TIGR00762">
    <property type="entry name" value="DegV"/>
    <property type="match status" value="1"/>
</dbReference>
<dbReference type="PROSITE" id="PS51482">
    <property type="entry name" value="DEGV"/>
    <property type="match status" value="1"/>
</dbReference>